<dbReference type="PROSITE" id="PS00061">
    <property type="entry name" value="ADH_SHORT"/>
    <property type="match status" value="1"/>
</dbReference>
<dbReference type="GO" id="GO:0016491">
    <property type="term" value="F:oxidoreductase activity"/>
    <property type="evidence" value="ECO:0007669"/>
    <property type="project" value="UniProtKB-KW"/>
</dbReference>
<gene>
    <name evidence="3" type="ORF">HDID_LOCUS6268</name>
    <name evidence="4" type="ORF">WMSIL1_LOCUS13866</name>
</gene>
<dbReference type="Gene3D" id="3.40.50.720">
    <property type="entry name" value="NAD(P)-binding Rossmann-like Domain"/>
    <property type="match status" value="1"/>
</dbReference>
<dbReference type="WBParaSite" id="HDID_0000627001-mRNA-1">
    <property type="protein sequence ID" value="HDID_0000627001-mRNA-1"/>
    <property type="gene ID" value="HDID_0000627001"/>
</dbReference>
<dbReference type="PRINTS" id="PR00081">
    <property type="entry name" value="GDHRDH"/>
</dbReference>
<protein>
    <submittedName>
        <fullName evidence="7">3-hydroxyacyl-CoA dehydrogenase type-2</fullName>
    </submittedName>
</protein>
<proteinExistence type="inferred from homology"/>
<reference evidence="4 6" key="3">
    <citation type="submission" date="2019-07" db="EMBL/GenBank/DDBJ databases">
        <authorList>
            <person name="Jastrzebski P J."/>
            <person name="Paukszto L."/>
            <person name="Jastrzebski P J."/>
        </authorList>
    </citation>
    <scope>NUCLEOTIDE SEQUENCE [LARGE SCALE GENOMIC DNA]</scope>
    <source>
        <strain evidence="4 6">WMS-il1</strain>
    </source>
</reference>
<dbReference type="InterPro" id="IPR020904">
    <property type="entry name" value="Sc_DH/Rdtase_CS"/>
</dbReference>
<dbReference type="Proteomes" id="UP000274504">
    <property type="component" value="Unassembled WGS sequence"/>
</dbReference>
<evidence type="ECO:0000313" key="7">
    <source>
        <dbReference type="WBParaSite" id="HDID_0000627001-mRNA-1"/>
    </source>
</evidence>
<sequence length="252" mass="27219">MKLCNTCAIVTGGASGLGFATAKILLSYGAKVLICDIKRSPYVDELTGDVIFSETDVTSEESVKRAIEKAEQNFGRINCVINCAGIETTQNLISVSEDKSHDLRLFERVMHVNVIGTFNVIRLTALSMAKNNPEEDGERGVIVNIASITAFEGSVGQSAYASSKAAVVGMTLPVARELAQHGIRCVTIAPGAFRTQMTSSVPNEVMSRLLSKIPFPHRMGEPEEFVDLVKTVVENRMLNGTTIRIDAALRLA</sequence>
<dbReference type="PANTHER" id="PTHR43658:SF8">
    <property type="entry name" value="17-BETA-HYDROXYSTEROID DEHYDROGENASE 14-RELATED"/>
    <property type="match status" value="1"/>
</dbReference>
<dbReference type="EMBL" id="CABIJS010000699">
    <property type="protein sequence ID" value="VUZ56157.1"/>
    <property type="molecule type" value="Genomic_DNA"/>
</dbReference>
<evidence type="ECO:0000256" key="1">
    <source>
        <dbReference type="ARBA" id="ARBA00023002"/>
    </source>
</evidence>
<evidence type="ECO:0000313" key="3">
    <source>
        <dbReference type="EMBL" id="VDL58586.1"/>
    </source>
</evidence>
<evidence type="ECO:0000313" key="6">
    <source>
        <dbReference type="Proteomes" id="UP000321570"/>
    </source>
</evidence>
<evidence type="ECO:0000313" key="4">
    <source>
        <dbReference type="EMBL" id="VUZ56157.1"/>
    </source>
</evidence>
<accession>A0A0R3SMV5</accession>
<dbReference type="InterPro" id="IPR036291">
    <property type="entry name" value="NAD(P)-bd_dom_sf"/>
</dbReference>
<dbReference type="OrthoDB" id="1274115at2759"/>
<comment type="similarity">
    <text evidence="2">Belongs to the short-chain dehydrogenases/reductases (SDR) family.</text>
</comment>
<dbReference type="InterPro" id="IPR002347">
    <property type="entry name" value="SDR_fam"/>
</dbReference>
<keyword evidence="6" id="KW-1185">Reference proteome</keyword>
<reference evidence="3 5" key="2">
    <citation type="submission" date="2018-11" db="EMBL/GenBank/DDBJ databases">
        <authorList>
            <consortium name="Pathogen Informatics"/>
        </authorList>
    </citation>
    <scope>NUCLEOTIDE SEQUENCE [LARGE SCALE GENOMIC DNA]</scope>
</reference>
<evidence type="ECO:0000256" key="2">
    <source>
        <dbReference type="RuleBase" id="RU000363"/>
    </source>
</evidence>
<keyword evidence="1" id="KW-0560">Oxidoreductase</keyword>
<dbReference type="PANTHER" id="PTHR43658">
    <property type="entry name" value="SHORT-CHAIN DEHYDROGENASE/REDUCTASE"/>
    <property type="match status" value="1"/>
</dbReference>
<organism evidence="7">
    <name type="scientific">Hymenolepis diminuta</name>
    <name type="common">Rat tapeworm</name>
    <dbReference type="NCBI Taxonomy" id="6216"/>
    <lineage>
        <taxon>Eukaryota</taxon>
        <taxon>Metazoa</taxon>
        <taxon>Spiralia</taxon>
        <taxon>Lophotrochozoa</taxon>
        <taxon>Platyhelminthes</taxon>
        <taxon>Cestoda</taxon>
        <taxon>Eucestoda</taxon>
        <taxon>Cyclophyllidea</taxon>
        <taxon>Hymenolepididae</taxon>
        <taxon>Hymenolepis</taxon>
    </lineage>
</organism>
<reference evidence="7" key="1">
    <citation type="submission" date="2017-02" db="UniProtKB">
        <authorList>
            <consortium name="WormBaseParasite"/>
        </authorList>
    </citation>
    <scope>IDENTIFICATION</scope>
</reference>
<dbReference type="AlphaFoldDB" id="A0A0R3SMV5"/>
<dbReference type="EMBL" id="UYSG01004700">
    <property type="protein sequence ID" value="VDL58586.1"/>
    <property type="molecule type" value="Genomic_DNA"/>
</dbReference>
<dbReference type="PRINTS" id="PR00080">
    <property type="entry name" value="SDRFAMILY"/>
</dbReference>
<dbReference type="SUPFAM" id="SSF51735">
    <property type="entry name" value="NAD(P)-binding Rossmann-fold domains"/>
    <property type="match status" value="1"/>
</dbReference>
<evidence type="ECO:0000313" key="5">
    <source>
        <dbReference type="Proteomes" id="UP000274504"/>
    </source>
</evidence>
<dbReference type="Proteomes" id="UP000321570">
    <property type="component" value="Unassembled WGS sequence"/>
</dbReference>
<name>A0A0R3SMV5_HYMDI</name>
<dbReference type="STRING" id="6216.A0A0R3SMV5"/>
<dbReference type="Pfam" id="PF00106">
    <property type="entry name" value="adh_short"/>
    <property type="match status" value="1"/>
</dbReference>